<feature type="region of interest" description="Disordered" evidence="2">
    <location>
        <begin position="376"/>
        <end position="425"/>
    </location>
</feature>
<reference evidence="3" key="1">
    <citation type="journal article" date="2014" name="PLoS Negl. Trop. Dis.">
        <title>An updated insight into the Sialotranscriptome of Triatoma infestans: developmental stage and geographic variations.</title>
        <authorList>
            <person name="Schwarz A."/>
            <person name="Medrano-Mercado N."/>
            <person name="Schaub G.A."/>
            <person name="Struchiner C.J."/>
            <person name="Bargues M.D."/>
            <person name="Levy M.Z."/>
            <person name="Ribeiro J.M."/>
        </authorList>
    </citation>
    <scope>NUCLEOTIDE SEQUENCE</scope>
    <source>
        <strain evidence="3">Chile</strain>
        <tissue evidence="3">Salivary glands</tissue>
    </source>
</reference>
<feature type="region of interest" description="Disordered" evidence="2">
    <location>
        <begin position="485"/>
        <end position="578"/>
    </location>
</feature>
<feature type="compositionally biased region" description="Polar residues" evidence="2">
    <location>
        <begin position="503"/>
        <end position="512"/>
    </location>
</feature>
<feature type="compositionally biased region" description="Polar residues" evidence="2">
    <location>
        <begin position="886"/>
        <end position="895"/>
    </location>
</feature>
<evidence type="ECO:0000256" key="1">
    <source>
        <dbReference type="SAM" id="Coils"/>
    </source>
</evidence>
<feature type="region of interest" description="Disordered" evidence="2">
    <location>
        <begin position="805"/>
        <end position="838"/>
    </location>
</feature>
<feature type="compositionally biased region" description="Basic and acidic residues" evidence="2">
    <location>
        <begin position="232"/>
        <end position="241"/>
    </location>
</feature>
<evidence type="ECO:0000313" key="3">
    <source>
        <dbReference type="EMBL" id="JAC13688.1"/>
    </source>
</evidence>
<feature type="compositionally biased region" description="Basic and acidic residues" evidence="2">
    <location>
        <begin position="805"/>
        <end position="814"/>
    </location>
</feature>
<feature type="compositionally biased region" description="Low complexity" evidence="2">
    <location>
        <begin position="400"/>
        <end position="410"/>
    </location>
</feature>
<name>A0A023EWY3_TRIIF</name>
<feature type="compositionally biased region" description="Basic and acidic residues" evidence="2">
    <location>
        <begin position="47"/>
        <end position="63"/>
    </location>
</feature>
<organism evidence="3">
    <name type="scientific">Triatoma infestans</name>
    <name type="common">Assassin bug</name>
    <dbReference type="NCBI Taxonomy" id="30076"/>
    <lineage>
        <taxon>Eukaryota</taxon>
        <taxon>Metazoa</taxon>
        <taxon>Ecdysozoa</taxon>
        <taxon>Arthropoda</taxon>
        <taxon>Hexapoda</taxon>
        <taxon>Insecta</taxon>
        <taxon>Pterygota</taxon>
        <taxon>Neoptera</taxon>
        <taxon>Paraneoptera</taxon>
        <taxon>Hemiptera</taxon>
        <taxon>Heteroptera</taxon>
        <taxon>Panheteroptera</taxon>
        <taxon>Cimicomorpha</taxon>
        <taxon>Reduviidae</taxon>
        <taxon>Triatominae</taxon>
        <taxon>Triatoma</taxon>
    </lineage>
</organism>
<evidence type="ECO:0000256" key="2">
    <source>
        <dbReference type="SAM" id="MobiDB-lite"/>
    </source>
</evidence>
<feature type="compositionally biased region" description="Basic residues" evidence="2">
    <location>
        <begin position="17"/>
        <end position="28"/>
    </location>
</feature>
<feature type="region of interest" description="Disordered" evidence="2">
    <location>
        <begin position="606"/>
        <end position="628"/>
    </location>
</feature>
<feature type="region of interest" description="Disordered" evidence="2">
    <location>
        <begin position="153"/>
        <end position="348"/>
    </location>
</feature>
<proteinExistence type="evidence at transcript level"/>
<feature type="region of interest" description="Disordered" evidence="2">
    <location>
        <begin position="882"/>
        <end position="904"/>
    </location>
</feature>
<feature type="coiled-coil region" evidence="1">
    <location>
        <begin position="1035"/>
        <end position="1076"/>
    </location>
</feature>
<keyword evidence="1" id="KW-0175">Coiled coil</keyword>
<feature type="compositionally biased region" description="Low complexity" evidence="2">
    <location>
        <begin position="263"/>
        <end position="277"/>
    </location>
</feature>
<feature type="compositionally biased region" description="Polar residues" evidence="2">
    <location>
        <begin position="31"/>
        <end position="40"/>
    </location>
</feature>
<dbReference type="AlphaFoldDB" id="A0A023EWY3"/>
<feature type="region of interest" description="Disordered" evidence="2">
    <location>
        <begin position="17"/>
        <end position="103"/>
    </location>
</feature>
<feature type="compositionally biased region" description="Low complexity" evidence="2">
    <location>
        <begin position="313"/>
        <end position="331"/>
    </location>
</feature>
<sequence length="1082" mass="121466">MLGTRLRCWMETHIVRARKKQNRSKGKGKNLQDSPSTSPHINYEQPNEAKENKIAKESSEYSVDKAPMTDGQKEKTTNGVTNLSSPESAYSTGYSTDGTSPGASIPPEYYINLRTGKHYVPANTGNTGTSEAVQSCTAATRAQQQQQLHVVAYANGPGPGSGGPLTPSSARRRREEAAVKRKVKPTSHGLPESSTEEDIADRPSKPTPSHKAGTPKSQRKPIQQPINGVSHRRTESYDESHNLIFNILPPPPCTTNAERDSEGSSSTQTGGSLQCTSPFLSSASPRQRNRIRTNPWLGANANLQGDKTKNYYSPGETSSTVGSSSTISSGGYRDRVKDDVTPFSPKPVDRKLEDIKNLNMIRSATYVTSPLVNGRRPINAVTTCSPQPNRPCRHTRPGTSSSSSAPSSGSDDNHHGNTSDFSDDDITLNEMLGKYDESYVYEKETDILSDSDPTDCEEQHDYNDKILNKGHCTYVSANHTPEVCKRQCSRMRRQRSSGGDGSAPSSRGSSLNGRRVRRTSCRQRDESSDITPRRYRKKHRQPSRERKPASAECITKDPPPLPQIIPNATRIPRPSPVNEVDRKNVEQARHINLNRVLMERLIHNQRSGTRSADGTPVSLRRNGTHEYNGKYLRNPHVSKLINSNCNLIERRTSIEDRNLPKNEIPLYKKRSNSLTGYNAINPPNLPPRNPVRLENNSIDKEGDIKYRQLIQEAEHILEDFHVKPYRADYMSPTLSTKSAIIPNTEPIPIIPHRFPDESVINSQINLLEETINNNPVPKIENDEGIFKTISKTLEKIIIRNSDSKRNDKNCETLKSKKKNCNRSKTPNPVPTSPSKHPVNTIPQNAYCQEHDYVNNQLPVDNTPFTDRNDNLYRNTFAFSPRHRAQPTHNTRTQYKPNGCAGGDKEHFKNAKGVDIIRNGEYSPINLSPKMTQMNGVHRNIPRNTLTVWQERTVNLQQNDSQNGKLYKNDIPIKPPLVPFKSFDLGNKVAINSKYCPQSEPVKRKVYAGSNTFGKLQKTLMRKESEKDYDVEHMSTDALRNENTNLKEKVAQLRRERLQVEARVRETQEQIDRLRLADSSSHC</sequence>
<accession>A0A023EWY3</accession>
<dbReference type="EMBL" id="GBBI01005024">
    <property type="protein sequence ID" value="JAC13688.1"/>
    <property type="molecule type" value="mRNA"/>
</dbReference>
<protein>
    <submittedName>
        <fullName evidence="3">Uncharacterized protein</fullName>
    </submittedName>
</protein>
<feature type="compositionally biased region" description="Polar residues" evidence="2">
    <location>
        <begin position="77"/>
        <end position="102"/>
    </location>
</feature>